<dbReference type="SUPFAM" id="SSF53474">
    <property type="entry name" value="alpha/beta-Hydrolases"/>
    <property type="match status" value="1"/>
</dbReference>
<dbReference type="InterPro" id="IPR000073">
    <property type="entry name" value="AB_hydrolase_1"/>
</dbReference>
<comment type="caution">
    <text evidence="2">The sequence shown here is derived from an EMBL/GenBank/DDBJ whole genome shotgun (WGS) entry which is preliminary data.</text>
</comment>
<dbReference type="Gene3D" id="3.40.50.1820">
    <property type="entry name" value="alpha/beta hydrolase"/>
    <property type="match status" value="2"/>
</dbReference>
<reference evidence="2 3" key="1">
    <citation type="submission" date="2023-07" db="EMBL/GenBank/DDBJ databases">
        <title>Genomic Encyclopedia of Type Strains, Phase IV (KMG-IV): sequencing the most valuable type-strain genomes for metagenomic binning, comparative biology and taxonomic classification.</title>
        <authorList>
            <person name="Goeker M."/>
        </authorList>
    </citation>
    <scope>NUCLEOTIDE SEQUENCE [LARGE SCALE GENOMIC DNA]</scope>
    <source>
        <strain evidence="2 3">DSM 40573</strain>
    </source>
</reference>
<organism evidence="2 3">
    <name type="scientific">Streptomyces thermodiastaticus</name>
    <dbReference type="NCBI Taxonomy" id="44061"/>
    <lineage>
        <taxon>Bacteria</taxon>
        <taxon>Bacillati</taxon>
        <taxon>Actinomycetota</taxon>
        <taxon>Actinomycetes</taxon>
        <taxon>Kitasatosporales</taxon>
        <taxon>Streptomycetaceae</taxon>
        <taxon>Streptomyces</taxon>
    </lineage>
</organism>
<evidence type="ECO:0000313" key="2">
    <source>
        <dbReference type="EMBL" id="MDQ0485300.1"/>
    </source>
</evidence>
<gene>
    <name evidence="2" type="ORF">QO019_000130</name>
</gene>
<name>A0ABU0K7F0_9ACTN</name>
<protein>
    <submittedName>
        <fullName evidence="2">Pimeloyl-ACP methyl ester carboxylesterase</fullName>
    </submittedName>
</protein>
<dbReference type="Proteomes" id="UP001236795">
    <property type="component" value="Unassembled WGS sequence"/>
</dbReference>
<accession>A0ABU0K7F0</accession>
<evidence type="ECO:0000313" key="3">
    <source>
        <dbReference type="Proteomes" id="UP001236795"/>
    </source>
</evidence>
<dbReference type="Pfam" id="PF00561">
    <property type="entry name" value="Abhydrolase_1"/>
    <property type="match status" value="1"/>
</dbReference>
<feature type="domain" description="AB hydrolase-1" evidence="1">
    <location>
        <begin position="12"/>
        <end position="133"/>
    </location>
</feature>
<dbReference type="EMBL" id="JAUSWC010000001">
    <property type="protein sequence ID" value="MDQ0485300.1"/>
    <property type="molecule type" value="Genomic_DNA"/>
</dbReference>
<dbReference type="RefSeq" id="WP_258905848.1">
    <property type="nucleotide sequence ID" value="NZ_JAUSWC010000001.1"/>
</dbReference>
<proteinExistence type="predicted"/>
<keyword evidence="3" id="KW-1185">Reference proteome</keyword>
<dbReference type="PANTHER" id="PTHR43798">
    <property type="entry name" value="MONOACYLGLYCEROL LIPASE"/>
    <property type="match status" value="1"/>
</dbReference>
<evidence type="ECO:0000259" key="1">
    <source>
        <dbReference type="Pfam" id="PF00561"/>
    </source>
</evidence>
<sequence>MAYKVAGPATAPPLVLLHALGEDSSDWDVVLPALARTRRVYALDLRGHGRSDWPGSYSLQLMRADVLQFLDALQLNPVDLIGHSMGGVVAYLLAQHSPHRIRRLVLEDVPLPRPREATTPARPDGPLSFDWEMVLAVREEIDTPDPQWLAQLDRITADTLVLAGGPPSHVPQDGVAELARRIPRARLLTIPVGHLIHDAAPEAFSTAVSAFLTP</sequence>
<dbReference type="InterPro" id="IPR050266">
    <property type="entry name" value="AB_hydrolase_sf"/>
</dbReference>
<dbReference type="PRINTS" id="PR00111">
    <property type="entry name" value="ABHYDROLASE"/>
</dbReference>
<dbReference type="InterPro" id="IPR029058">
    <property type="entry name" value="AB_hydrolase_fold"/>
</dbReference>
<dbReference type="PANTHER" id="PTHR43798:SF33">
    <property type="entry name" value="HYDROLASE, PUTATIVE (AFU_ORTHOLOGUE AFUA_2G14860)-RELATED"/>
    <property type="match status" value="1"/>
</dbReference>